<gene>
    <name evidence="5" type="ORF">FC34_GL001108</name>
</gene>
<dbReference type="GO" id="GO:0019172">
    <property type="term" value="F:glyoxalase III activity"/>
    <property type="evidence" value="ECO:0007669"/>
    <property type="project" value="TreeGrafter"/>
</dbReference>
<keyword evidence="6" id="KW-1185">Reference proteome</keyword>
<evidence type="ECO:0000313" key="6">
    <source>
        <dbReference type="Proteomes" id="UP000051672"/>
    </source>
</evidence>
<protein>
    <recommendedName>
        <fullName evidence="4">DJ-1/PfpI domain-containing protein</fullName>
    </recommendedName>
</protein>
<dbReference type="SUPFAM" id="SSF52317">
    <property type="entry name" value="Class I glutamine amidotransferase-like"/>
    <property type="match status" value="1"/>
</dbReference>
<proteinExistence type="inferred from homology"/>
<dbReference type="PANTHER" id="PTHR48094:SF11">
    <property type="entry name" value="GLUTATHIONE-INDEPENDENT GLYOXALASE HSP31-RELATED"/>
    <property type="match status" value="1"/>
</dbReference>
<comment type="caution">
    <text evidence="5">The sequence shown here is derived from an EMBL/GenBank/DDBJ whole genome shotgun (WGS) entry which is preliminary data.</text>
</comment>
<organism evidence="5 6">
    <name type="scientific">Lacticaseibacillus brantae DSM 23927</name>
    <dbReference type="NCBI Taxonomy" id="1423727"/>
    <lineage>
        <taxon>Bacteria</taxon>
        <taxon>Bacillati</taxon>
        <taxon>Bacillota</taxon>
        <taxon>Bacilli</taxon>
        <taxon>Lactobacillales</taxon>
        <taxon>Lactobacillaceae</taxon>
        <taxon>Lacticaseibacillus</taxon>
    </lineage>
</organism>
<reference evidence="5 6" key="1">
    <citation type="journal article" date="2015" name="Genome Announc.">
        <title>Expanding the biotechnology potential of lactobacilli through comparative genomics of 213 strains and associated genera.</title>
        <authorList>
            <person name="Sun Z."/>
            <person name="Harris H.M."/>
            <person name="McCann A."/>
            <person name="Guo C."/>
            <person name="Argimon S."/>
            <person name="Zhang W."/>
            <person name="Yang X."/>
            <person name="Jeffery I.B."/>
            <person name="Cooney J.C."/>
            <person name="Kagawa T.F."/>
            <person name="Liu W."/>
            <person name="Song Y."/>
            <person name="Salvetti E."/>
            <person name="Wrobel A."/>
            <person name="Rasinkangas P."/>
            <person name="Parkhill J."/>
            <person name="Rea M.C."/>
            <person name="O'Sullivan O."/>
            <person name="Ritari J."/>
            <person name="Douillard F.P."/>
            <person name="Paul Ross R."/>
            <person name="Yang R."/>
            <person name="Briner A.E."/>
            <person name="Felis G.E."/>
            <person name="de Vos W.M."/>
            <person name="Barrangou R."/>
            <person name="Klaenhammer T.R."/>
            <person name="Caufield P.W."/>
            <person name="Cui Y."/>
            <person name="Zhang H."/>
            <person name="O'Toole P.W."/>
        </authorList>
    </citation>
    <scope>NUCLEOTIDE SEQUENCE [LARGE SCALE GENOMIC DNA]</scope>
    <source>
        <strain evidence="5 6">DSM 23927</strain>
    </source>
</reference>
<comment type="similarity">
    <text evidence="3">Belongs to the peptidase C56 family. HSP31-like subfamily.</text>
</comment>
<dbReference type="AlphaFoldDB" id="A0A0R2B936"/>
<dbReference type="InterPro" id="IPR002818">
    <property type="entry name" value="DJ-1/PfpI"/>
</dbReference>
<dbReference type="OrthoDB" id="9792284at2"/>
<evidence type="ECO:0000313" key="5">
    <source>
        <dbReference type="EMBL" id="KRM72124.1"/>
    </source>
</evidence>
<name>A0A0R2B936_9LACO</name>
<dbReference type="InterPro" id="IPR050325">
    <property type="entry name" value="Prot/Nucl_acid_deglycase"/>
</dbReference>
<dbReference type="Proteomes" id="UP000051672">
    <property type="component" value="Unassembled WGS sequence"/>
</dbReference>
<dbReference type="PANTHER" id="PTHR48094">
    <property type="entry name" value="PROTEIN/NUCLEIC ACID DEGLYCASE DJ-1-RELATED"/>
    <property type="match status" value="1"/>
</dbReference>
<keyword evidence="2" id="KW-0456">Lyase</keyword>
<accession>A0A0R2B936</accession>
<evidence type="ECO:0000256" key="3">
    <source>
        <dbReference type="ARBA" id="ARBA00038493"/>
    </source>
</evidence>
<dbReference type="Pfam" id="PF01965">
    <property type="entry name" value="DJ-1_PfpI"/>
    <property type="match status" value="1"/>
</dbReference>
<dbReference type="Gene3D" id="3.40.50.880">
    <property type="match status" value="1"/>
</dbReference>
<dbReference type="EMBL" id="AYZQ01000002">
    <property type="protein sequence ID" value="KRM72124.1"/>
    <property type="molecule type" value="Genomic_DNA"/>
</dbReference>
<dbReference type="STRING" id="1423727.FC34_GL001108"/>
<dbReference type="GO" id="GO:0005737">
    <property type="term" value="C:cytoplasm"/>
    <property type="evidence" value="ECO:0007669"/>
    <property type="project" value="TreeGrafter"/>
</dbReference>
<dbReference type="CDD" id="cd03141">
    <property type="entry name" value="GATase1_Hsp31_like"/>
    <property type="match status" value="1"/>
</dbReference>
<evidence type="ECO:0000256" key="2">
    <source>
        <dbReference type="ARBA" id="ARBA00023239"/>
    </source>
</evidence>
<keyword evidence="1" id="KW-0346">Stress response</keyword>
<dbReference type="RefSeq" id="WP_057894392.1">
    <property type="nucleotide sequence ID" value="NZ_AYZQ01000002.1"/>
</dbReference>
<dbReference type="GO" id="GO:0019243">
    <property type="term" value="P:methylglyoxal catabolic process to D-lactate via S-lactoyl-glutathione"/>
    <property type="evidence" value="ECO:0007669"/>
    <property type="project" value="TreeGrafter"/>
</dbReference>
<sequence length="228" mass="25235">MKKVLVVETNVTHYGNTDDPTGLWLGETAEFVDEMQKEGIGVDYVSPKGGFVPLDPRSMKYVDPSIMKLYETPDFQQRALVKTLSPAEVNPDDYSAIYYAGGHGVMWDFPDDPDLQKIAMRIEANNGFVTSVCHGVAGLLNLKNQDGSYYIAGKTLTGFTKAEEILAGKQTVVPFYNKVEAEKRGANFKQVRAYKDYAVQDGHLITGQNPFSARSVAKLLLKNLNEAK</sequence>
<evidence type="ECO:0000256" key="1">
    <source>
        <dbReference type="ARBA" id="ARBA00023016"/>
    </source>
</evidence>
<dbReference type="InterPro" id="IPR029062">
    <property type="entry name" value="Class_I_gatase-like"/>
</dbReference>
<evidence type="ECO:0000259" key="4">
    <source>
        <dbReference type="Pfam" id="PF01965"/>
    </source>
</evidence>
<dbReference type="PATRIC" id="fig|1423727.3.peg.1122"/>
<feature type="domain" description="DJ-1/PfpI" evidence="4">
    <location>
        <begin position="27"/>
        <end position="222"/>
    </location>
</feature>